<sequence length="129" mass="14568">MNVMVNEREIIKVRVGEDQNKGSNGSEVWIYHISSDEITGIDLHKIKKDKKWLSRAEKISPMGTCLIASEGGAELEFEIIGEELRLKCLSHPWSGNIEIIKNGTAFLTVDLYSNKQKVIDIIINLKEVD</sequence>
<evidence type="ECO:0008006" key="3">
    <source>
        <dbReference type="Google" id="ProtNLM"/>
    </source>
</evidence>
<dbReference type="RefSeq" id="WP_078500217.1">
    <property type="nucleotide sequence ID" value="NZ_MSZX01000007.1"/>
</dbReference>
<protein>
    <recommendedName>
        <fullName evidence="3">PLAT domain-containing protein</fullName>
    </recommendedName>
</protein>
<dbReference type="OrthoDB" id="2137478at2"/>
<dbReference type="STRING" id="1324314.BVG16_17850"/>
<proteinExistence type="predicted"/>
<dbReference type="AlphaFoldDB" id="A0A1T2X874"/>
<evidence type="ECO:0000313" key="1">
    <source>
        <dbReference type="EMBL" id="OPA76081.1"/>
    </source>
</evidence>
<organism evidence="1 2">
    <name type="scientific">Paenibacillus selenitireducens</name>
    <dbReference type="NCBI Taxonomy" id="1324314"/>
    <lineage>
        <taxon>Bacteria</taxon>
        <taxon>Bacillati</taxon>
        <taxon>Bacillota</taxon>
        <taxon>Bacilli</taxon>
        <taxon>Bacillales</taxon>
        <taxon>Paenibacillaceae</taxon>
        <taxon>Paenibacillus</taxon>
    </lineage>
</organism>
<gene>
    <name evidence="1" type="ORF">BVG16_17850</name>
</gene>
<name>A0A1T2X874_9BACL</name>
<dbReference type="EMBL" id="MSZX01000007">
    <property type="protein sequence ID" value="OPA76081.1"/>
    <property type="molecule type" value="Genomic_DNA"/>
</dbReference>
<keyword evidence="2" id="KW-1185">Reference proteome</keyword>
<comment type="caution">
    <text evidence="1">The sequence shown here is derived from an EMBL/GenBank/DDBJ whole genome shotgun (WGS) entry which is preliminary data.</text>
</comment>
<evidence type="ECO:0000313" key="2">
    <source>
        <dbReference type="Proteomes" id="UP000190188"/>
    </source>
</evidence>
<accession>A0A1T2X874</accession>
<dbReference type="Proteomes" id="UP000190188">
    <property type="component" value="Unassembled WGS sequence"/>
</dbReference>
<reference evidence="1 2" key="1">
    <citation type="submission" date="2017-01" db="EMBL/GenBank/DDBJ databases">
        <title>Genome analysis of Paenibacillus selenitrireducens ES3-24.</title>
        <authorList>
            <person name="Xu D."/>
            <person name="Yao R."/>
            <person name="Zheng S."/>
        </authorList>
    </citation>
    <scope>NUCLEOTIDE SEQUENCE [LARGE SCALE GENOMIC DNA]</scope>
    <source>
        <strain evidence="1 2">ES3-24</strain>
    </source>
</reference>